<dbReference type="EMBL" id="JABANO010026631">
    <property type="protein sequence ID" value="KAF4718194.1"/>
    <property type="molecule type" value="Genomic_DNA"/>
</dbReference>
<evidence type="ECO:0000256" key="1">
    <source>
        <dbReference type="SAM" id="MobiDB-lite"/>
    </source>
</evidence>
<evidence type="ECO:0000313" key="3">
    <source>
        <dbReference type="EMBL" id="KAF4718194.1"/>
    </source>
</evidence>
<organism evidence="2 5">
    <name type="scientific">Perkinsus olseni</name>
    <name type="common">Perkinsus atlanticus</name>
    <dbReference type="NCBI Taxonomy" id="32597"/>
    <lineage>
        <taxon>Eukaryota</taxon>
        <taxon>Sar</taxon>
        <taxon>Alveolata</taxon>
        <taxon>Perkinsozoa</taxon>
        <taxon>Perkinsea</taxon>
        <taxon>Perkinsida</taxon>
        <taxon>Perkinsidae</taxon>
        <taxon>Perkinsus</taxon>
    </lineage>
</organism>
<evidence type="ECO:0000313" key="4">
    <source>
        <dbReference type="Proteomes" id="UP000553632"/>
    </source>
</evidence>
<protein>
    <submittedName>
        <fullName evidence="2">Uncharacterized protein</fullName>
    </submittedName>
</protein>
<name>A0A7J6NNS3_PEROL</name>
<proteinExistence type="predicted"/>
<feature type="non-terminal residue" evidence="2">
    <location>
        <position position="200"/>
    </location>
</feature>
<dbReference type="AlphaFoldDB" id="A0A7J6NNS3"/>
<feature type="region of interest" description="Disordered" evidence="1">
    <location>
        <begin position="118"/>
        <end position="200"/>
    </location>
</feature>
<feature type="compositionally biased region" description="Basic and acidic residues" evidence="1">
    <location>
        <begin position="158"/>
        <end position="169"/>
    </location>
</feature>
<feature type="compositionally biased region" description="Basic and acidic residues" evidence="1">
    <location>
        <begin position="135"/>
        <end position="148"/>
    </location>
</feature>
<reference evidence="4 5" key="1">
    <citation type="submission" date="2020-04" db="EMBL/GenBank/DDBJ databases">
        <title>Perkinsus olseni comparative genomics.</title>
        <authorList>
            <person name="Bogema D.R."/>
        </authorList>
    </citation>
    <scope>NUCLEOTIDE SEQUENCE [LARGE SCALE GENOMIC DNA]</scope>
    <source>
        <strain evidence="2">ATCC PRA-205</strain>
        <strain evidence="3 4">ATCC PRA-207</strain>
    </source>
</reference>
<accession>A0A7J6NNS3</accession>
<dbReference type="Proteomes" id="UP000553632">
    <property type="component" value="Unassembled WGS sequence"/>
</dbReference>
<dbReference type="EMBL" id="JABANM010037149">
    <property type="protein sequence ID" value="KAF4684691.1"/>
    <property type="molecule type" value="Genomic_DNA"/>
</dbReference>
<sequence>ARLDCAEFPSTSDSDKERVGHLKGLTLTRLLTSKSIWRQDKSPNNFVLRKAASAIGKFVNSHGGWVIQGWVKGGILQEESAGDGDINMYKEVEKIHVVRVFPEEEEKLREKLEELKMKREQSEPLGWSGGKANRIPREDLEDERRGENDSSTSTAEQLGDRRTNTRVEESAGSSPEDNSTSEEEPFVDYDSDTLARDDSV</sequence>
<feature type="non-terminal residue" evidence="2">
    <location>
        <position position="1"/>
    </location>
</feature>
<evidence type="ECO:0000313" key="2">
    <source>
        <dbReference type="EMBL" id="KAF4684691.1"/>
    </source>
</evidence>
<keyword evidence="4" id="KW-1185">Reference proteome</keyword>
<evidence type="ECO:0000313" key="5">
    <source>
        <dbReference type="Proteomes" id="UP000574390"/>
    </source>
</evidence>
<comment type="caution">
    <text evidence="2">The sequence shown here is derived from an EMBL/GenBank/DDBJ whole genome shotgun (WGS) entry which is preliminary data.</text>
</comment>
<feature type="compositionally biased region" description="Acidic residues" evidence="1">
    <location>
        <begin position="179"/>
        <end position="191"/>
    </location>
</feature>
<dbReference type="Proteomes" id="UP000574390">
    <property type="component" value="Unassembled WGS sequence"/>
</dbReference>
<gene>
    <name evidence="2" type="ORF">FOZ62_015768</name>
    <name evidence="3" type="ORF">FOZ63_017223</name>
</gene>